<dbReference type="AlphaFoldDB" id="A0A499VWX4"/>
<accession>A0A499VWX4</accession>
<reference evidence="1" key="1">
    <citation type="submission" date="2019-04" db="EMBL/GenBank/DDBJ databases">
        <title>Draft genome sequences of Streptomyces avermitilis MC3.</title>
        <authorList>
            <person name="Komaki H."/>
            <person name="Tamura T."/>
            <person name="Hosoyama A."/>
        </authorList>
    </citation>
    <scope>NUCLEOTIDE SEQUENCE</scope>
    <source>
        <strain evidence="1">MC3</strain>
    </source>
</reference>
<protein>
    <submittedName>
        <fullName evidence="1">Uncharacterized protein</fullName>
    </submittedName>
</protein>
<sequence>MAIRASDCASGLARCPSMNFWLLPIAVARPWQTVEFEAFCTDAAFDVAARAKAPPPATAAALSRSASFFLVLRVLLRDIRAS</sequence>
<organism evidence="1">
    <name type="scientific">Streptomyces avermitilis</name>
    <dbReference type="NCBI Taxonomy" id="33903"/>
    <lineage>
        <taxon>Bacteria</taxon>
        <taxon>Bacillati</taxon>
        <taxon>Actinomycetota</taxon>
        <taxon>Actinomycetes</taxon>
        <taxon>Kitasatosporales</taxon>
        <taxon>Streptomycetaceae</taxon>
        <taxon>Streptomyces</taxon>
    </lineage>
</organism>
<gene>
    <name evidence="1" type="ORF">SAVMC3_68300</name>
</gene>
<evidence type="ECO:0000313" key="1">
    <source>
        <dbReference type="EMBL" id="BBJ54201.1"/>
    </source>
</evidence>
<name>A0A499VWX4_STRAX</name>
<proteinExistence type="predicted"/>
<dbReference type="EMBL" id="AP019621">
    <property type="protein sequence ID" value="BBJ54201.1"/>
    <property type="molecule type" value="Genomic_DNA"/>
</dbReference>